<accession>A0A6L5GU05</accession>
<dbReference type="PANTHER" id="PTHR48111:SF21">
    <property type="entry name" value="DNA-BINDING DUAL MASTER TRANSCRIPTIONAL REGULATOR RPAA"/>
    <property type="match status" value="1"/>
</dbReference>
<dbReference type="PANTHER" id="PTHR48111">
    <property type="entry name" value="REGULATOR OF RPOS"/>
    <property type="match status" value="1"/>
</dbReference>
<dbReference type="Gene3D" id="3.40.50.2300">
    <property type="match status" value="1"/>
</dbReference>
<dbReference type="SMART" id="SM00448">
    <property type="entry name" value="REC"/>
    <property type="match status" value="1"/>
</dbReference>
<dbReference type="AlphaFoldDB" id="A0A6L5GU05"/>
<reference evidence="12" key="1">
    <citation type="journal article" date="2020" name="Appl. Environ. Microbiol.">
        <title>Medium-Chain Fatty Acid Synthesis by 'Candidatus Weimeria bifida' gen. nov., sp. nov., and 'Candidatus Pseudoramibacter fermentans' sp. nov.</title>
        <authorList>
            <person name="Scarborough M.J."/>
            <person name="Myers K.S."/>
            <person name="Donohue T.J."/>
            <person name="Noguera D.R."/>
        </authorList>
    </citation>
    <scope>NUCLEOTIDE SEQUENCE</scope>
    <source>
        <strain evidence="12">EUB1.1</strain>
    </source>
</reference>
<dbReference type="Gene3D" id="1.10.10.10">
    <property type="entry name" value="Winged helix-like DNA-binding domain superfamily/Winged helix DNA-binding domain"/>
    <property type="match status" value="1"/>
</dbReference>
<dbReference type="InterPro" id="IPR016032">
    <property type="entry name" value="Sig_transdc_resp-reg_C-effctor"/>
</dbReference>
<sequence length="236" mass="26163">MRIFCVEDDNSIRELVVYTLNHSGYEAQGFESAEPFWQAMADANTSAPDLILLDIMLPGQDGLSILKQLKAQTQTADVPVIMLTAKGEEVDKVMGLDAGADDYVAKPFGMMELLARIKAVARRAGVDHKADDGDEALVDGPIVIHPKAHTVQVNGQYIQLTLKEYDLLSVLMSHAGNVMTRDALLTDIWGYDFDGETRTVDVHVRTLRQKLGSARKLIETVRGVGYRMRKEANFQK</sequence>
<evidence type="ECO:0000256" key="3">
    <source>
        <dbReference type="ARBA" id="ARBA00023012"/>
    </source>
</evidence>
<dbReference type="GO" id="GO:0005829">
    <property type="term" value="C:cytosol"/>
    <property type="evidence" value="ECO:0007669"/>
    <property type="project" value="TreeGrafter"/>
</dbReference>
<name>A0A6L5GU05_9FIRM</name>
<evidence type="ECO:0000256" key="9">
    <source>
        <dbReference type="PROSITE-ProRule" id="PRU01091"/>
    </source>
</evidence>
<dbReference type="PROSITE" id="PS51755">
    <property type="entry name" value="OMPR_PHOB"/>
    <property type="match status" value="1"/>
</dbReference>
<dbReference type="InterPro" id="IPR011006">
    <property type="entry name" value="CheY-like_superfamily"/>
</dbReference>
<dbReference type="EMBL" id="VOGB01000005">
    <property type="protein sequence ID" value="MQM73326.1"/>
    <property type="molecule type" value="Genomic_DNA"/>
</dbReference>
<evidence type="ECO:0000313" key="12">
    <source>
        <dbReference type="EMBL" id="MQM73326.1"/>
    </source>
</evidence>
<evidence type="ECO:0000256" key="5">
    <source>
        <dbReference type="ARBA" id="ARBA00023125"/>
    </source>
</evidence>
<dbReference type="InterPro" id="IPR001789">
    <property type="entry name" value="Sig_transdc_resp-reg_receiver"/>
</dbReference>
<dbReference type="InterPro" id="IPR036388">
    <property type="entry name" value="WH-like_DNA-bd_sf"/>
</dbReference>
<dbReference type="Pfam" id="PF00072">
    <property type="entry name" value="Response_reg"/>
    <property type="match status" value="1"/>
</dbReference>
<dbReference type="GO" id="GO:0000156">
    <property type="term" value="F:phosphorelay response regulator activity"/>
    <property type="evidence" value="ECO:0007669"/>
    <property type="project" value="TreeGrafter"/>
</dbReference>
<evidence type="ECO:0000256" key="6">
    <source>
        <dbReference type="ARBA" id="ARBA00023163"/>
    </source>
</evidence>
<keyword evidence="13" id="KW-1185">Reference proteome</keyword>
<protein>
    <recommendedName>
        <fullName evidence="1">Stage 0 sporulation protein A homolog</fullName>
    </recommendedName>
</protein>
<comment type="caution">
    <text evidence="12">The sequence shown here is derived from an EMBL/GenBank/DDBJ whole genome shotgun (WGS) entry which is preliminary data.</text>
</comment>
<dbReference type="GO" id="GO:0006355">
    <property type="term" value="P:regulation of DNA-templated transcription"/>
    <property type="evidence" value="ECO:0007669"/>
    <property type="project" value="InterPro"/>
</dbReference>
<dbReference type="Gene3D" id="6.10.250.690">
    <property type="match status" value="1"/>
</dbReference>
<gene>
    <name evidence="12" type="ORF">FRC53_07960</name>
</gene>
<dbReference type="SUPFAM" id="SSF46894">
    <property type="entry name" value="C-terminal effector domain of the bipartite response regulators"/>
    <property type="match status" value="1"/>
</dbReference>
<evidence type="ECO:0000256" key="1">
    <source>
        <dbReference type="ARBA" id="ARBA00018672"/>
    </source>
</evidence>
<feature type="domain" description="OmpR/PhoB-type" evidence="11">
    <location>
        <begin position="134"/>
        <end position="230"/>
    </location>
</feature>
<evidence type="ECO:0000256" key="8">
    <source>
        <dbReference type="PROSITE-ProRule" id="PRU00169"/>
    </source>
</evidence>
<keyword evidence="3" id="KW-0902">Two-component regulatory system</keyword>
<keyword evidence="5 9" id="KW-0238">DNA-binding</keyword>
<dbReference type="GO" id="GO:0032993">
    <property type="term" value="C:protein-DNA complex"/>
    <property type="evidence" value="ECO:0007669"/>
    <property type="project" value="TreeGrafter"/>
</dbReference>
<feature type="modified residue" description="4-aspartylphosphate" evidence="8">
    <location>
        <position position="54"/>
    </location>
</feature>
<organism evidence="12 13">
    <name type="scientific">Candidatus Pseudoramibacter fermentans</name>
    <dbReference type="NCBI Taxonomy" id="2594427"/>
    <lineage>
        <taxon>Bacteria</taxon>
        <taxon>Bacillati</taxon>
        <taxon>Bacillota</taxon>
        <taxon>Clostridia</taxon>
        <taxon>Eubacteriales</taxon>
        <taxon>Eubacteriaceae</taxon>
        <taxon>Pseudoramibacter</taxon>
    </lineage>
</organism>
<dbReference type="SUPFAM" id="SSF52172">
    <property type="entry name" value="CheY-like"/>
    <property type="match status" value="1"/>
</dbReference>
<dbReference type="FunFam" id="1.10.10.10:FF:000018">
    <property type="entry name" value="DNA-binding response regulator ResD"/>
    <property type="match status" value="1"/>
</dbReference>
<evidence type="ECO:0000256" key="4">
    <source>
        <dbReference type="ARBA" id="ARBA00023015"/>
    </source>
</evidence>
<comment type="function">
    <text evidence="7">May play the central regulatory role in sporulation. It may be an element of the effector pathway responsible for the activation of sporulation genes in response to nutritional stress. Spo0A may act in concert with spo0H (a sigma factor) to control the expression of some genes that are critical to the sporulation process.</text>
</comment>
<dbReference type="Pfam" id="PF00486">
    <property type="entry name" value="Trans_reg_C"/>
    <property type="match status" value="1"/>
</dbReference>
<dbReference type="InterPro" id="IPR039420">
    <property type="entry name" value="WalR-like"/>
</dbReference>
<dbReference type="Proteomes" id="UP000473648">
    <property type="component" value="Unassembled WGS sequence"/>
</dbReference>
<keyword evidence="4" id="KW-0805">Transcription regulation</keyword>
<evidence type="ECO:0000256" key="7">
    <source>
        <dbReference type="ARBA" id="ARBA00024867"/>
    </source>
</evidence>
<dbReference type="CDD" id="cd00383">
    <property type="entry name" value="trans_reg_C"/>
    <property type="match status" value="1"/>
</dbReference>
<dbReference type="GO" id="GO:0000976">
    <property type="term" value="F:transcription cis-regulatory region binding"/>
    <property type="evidence" value="ECO:0007669"/>
    <property type="project" value="TreeGrafter"/>
</dbReference>
<keyword evidence="2 8" id="KW-0597">Phosphoprotein</keyword>
<proteinExistence type="predicted"/>
<evidence type="ECO:0000259" key="11">
    <source>
        <dbReference type="PROSITE" id="PS51755"/>
    </source>
</evidence>
<evidence type="ECO:0000313" key="13">
    <source>
        <dbReference type="Proteomes" id="UP000473648"/>
    </source>
</evidence>
<feature type="domain" description="Response regulatory" evidence="10">
    <location>
        <begin position="2"/>
        <end position="121"/>
    </location>
</feature>
<dbReference type="SMART" id="SM00862">
    <property type="entry name" value="Trans_reg_C"/>
    <property type="match status" value="1"/>
</dbReference>
<dbReference type="PROSITE" id="PS50110">
    <property type="entry name" value="RESPONSE_REGULATORY"/>
    <property type="match status" value="1"/>
</dbReference>
<keyword evidence="6" id="KW-0804">Transcription</keyword>
<feature type="DNA-binding region" description="OmpR/PhoB-type" evidence="9">
    <location>
        <begin position="134"/>
        <end position="230"/>
    </location>
</feature>
<evidence type="ECO:0000259" key="10">
    <source>
        <dbReference type="PROSITE" id="PS50110"/>
    </source>
</evidence>
<evidence type="ECO:0000256" key="2">
    <source>
        <dbReference type="ARBA" id="ARBA00022553"/>
    </source>
</evidence>
<dbReference type="InterPro" id="IPR001867">
    <property type="entry name" value="OmpR/PhoB-type_DNA-bd"/>
</dbReference>